<feature type="binding site" evidence="15">
    <location>
        <begin position="29"/>
        <end position="36"/>
    </location>
    <ligand>
        <name>ATP</name>
        <dbReference type="ChEBI" id="CHEBI:30616"/>
    </ligand>
</feature>
<evidence type="ECO:0000256" key="7">
    <source>
        <dbReference type="ARBA" id="ARBA00022839"/>
    </source>
</evidence>
<dbReference type="InterPro" id="IPR011604">
    <property type="entry name" value="PDDEXK-like_dom_sf"/>
</dbReference>
<feature type="domain" description="UvrD-like helicase C-terminal" evidence="17">
    <location>
        <begin position="311"/>
        <end position="626"/>
    </location>
</feature>
<dbReference type="Pfam" id="PF13361">
    <property type="entry name" value="UvrD_C"/>
    <property type="match status" value="1"/>
</dbReference>
<dbReference type="Gene3D" id="1.10.486.10">
    <property type="entry name" value="PCRA, domain 4"/>
    <property type="match status" value="1"/>
</dbReference>
<dbReference type="PROSITE" id="PS51217">
    <property type="entry name" value="UVRD_HELICASE_CTER"/>
    <property type="match status" value="1"/>
</dbReference>
<evidence type="ECO:0000256" key="11">
    <source>
        <dbReference type="ARBA" id="ARBA00023235"/>
    </source>
</evidence>
<dbReference type="GO" id="GO:0005524">
    <property type="term" value="F:ATP binding"/>
    <property type="evidence" value="ECO:0007669"/>
    <property type="project" value="UniProtKB-UniRule"/>
</dbReference>
<evidence type="ECO:0000313" key="18">
    <source>
        <dbReference type="EMBL" id="OGG26246.1"/>
    </source>
</evidence>
<dbReference type="InterPro" id="IPR027417">
    <property type="entry name" value="P-loop_NTPase"/>
</dbReference>
<dbReference type="PANTHER" id="PTHR11070:SF2">
    <property type="entry name" value="ATP-DEPENDENT DNA HELICASE SRS2"/>
    <property type="match status" value="1"/>
</dbReference>
<dbReference type="InterPro" id="IPR013986">
    <property type="entry name" value="DExx_box_DNA_helicase_dom_sf"/>
</dbReference>
<feature type="domain" description="UvrD-like helicase ATP-binding" evidence="16">
    <location>
        <begin position="8"/>
        <end position="310"/>
    </location>
</feature>
<dbReference type="InterPro" id="IPR011335">
    <property type="entry name" value="Restrct_endonuc-II-like"/>
</dbReference>
<evidence type="ECO:0000256" key="6">
    <source>
        <dbReference type="ARBA" id="ARBA00022806"/>
    </source>
</evidence>
<dbReference type="InterPro" id="IPR038726">
    <property type="entry name" value="PDDEXK_AddAB-type"/>
</dbReference>
<keyword evidence="3 15" id="KW-0547">Nucleotide-binding</keyword>
<evidence type="ECO:0000256" key="5">
    <source>
        <dbReference type="ARBA" id="ARBA00022801"/>
    </source>
</evidence>
<organism evidence="18 19">
    <name type="scientific">Candidatus Gottesmanbacteria bacterium RIFCSPLOWO2_01_FULL_39_12b</name>
    <dbReference type="NCBI Taxonomy" id="1798388"/>
    <lineage>
        <taxon>Bacteria</taxon>
        <taxon>Candidatus Gottesmaniibacteriota</taxon>
    </lineage>
</organism>
<evidence type="ECO:0000256" key="8">
    <source>
        <dbReference type="ARBA" id="ARBA00022840"/>
    </source>
</evidence>
<dbReference type="GO" id="GO:0004527">
    <property type="term" value="F:exonuclease activity"/>
    <property type="evidence" value="ECO:0007669"/>
    <property type="project" value="UniProtKB-KW"/>
</dbReference>
<keyword evidence="9" id="KW-0238">DNA-binding</keyword>
<reference evidence="18 19" key="1">
    <citation type="journal article" date="2016" name="Nat. Commun.">
        <title>Thousands of microbial genomes shed light on interconnected biogeochemical processes in an aquifer system.</title>
        <authorList>
            <person name="Anantharaman K."/>
            <person name="Brown C.T."/>
            <person name="Hug L.A."/>
            <person name="Sharon I."/>
            <person name="Castelle C.J."/>
            <person name="Probst A.J."/>
            <person name="Thomas B.C."/>
            <person name="Singh A."/>
            <person name="Wilkins M.J."/>
            <person name="Karaoz U."/>
            <person name="Brodie E.L."/>
            <person name="Williams K.H."/>
            <person name="Hubbard S.S."/>
            <person name="Banfield J.F."/>
        </authorList>
    </citation>
    <scope>NUCLEOTIDE SEQUENCE [LARGE SCALE GENOMIC DNA]</scope>
</reference>
<evidence type="ECO:0000313" key="19">
    <source>
        <dbReference type="Proteomes" id="UP000176609"/>
    </source>
</evidence>
<dbReference type="InterPro" id="IPR014017">
    <property type="entry name" value="DNA_helicase_UvrD-like_C"/>
</dbReference>
<keyword evidence="11" id="KW-0413">Isomerase</keyword>
<dbReference type="SUPFAM" id="SSF52540">
    <property type="entry name" value="P-loop containing nucleoside triphosphate hydrolases"/>
    <property type="match status" value="1"/>
</dbReference>
<evidence type="ECO:0000256" key="13">
    <source>
        <dbReference type="ARBA" id="ARBA00034808"/>
    </source>
</evidence>
<keyword evidence="7" id="KW-0269">Exonuclease</keyword>
<dbReference type="GO" id="GO:0043138">
    <property type="term" value="F:3'-5' DNA helicase activity"/>
    <property type="evidence" value="ECO:0007669"/>
    <property type="project" value="UniProtKB-EC"/>
</dbReference>
<protein>
    <recommendedName>
        <fullName evidence="13">DNA 3'-5' helicase</fullName>
        <ecNumber evidence="13">5.6.2.4</ecNumber>
    </recommendedName>
</protein>
<dbReference type="AlphaFoldDB" id="A0A1F6ANI3"/>
<dbReference type="Gene3D" id="3.90.320.10">
    <property type="match status" value="1"/>
</dbReference>
<evidence type="ECO:0000256" key="12">
    <source>
        <dbReference type="ARBA" id="ARBA00034617"/>
    </source>
</evidence>
<comment type="catalytic activity">
    <reaction evidence="12">
        <text>Couples ATP hydrolysis with the unwinding of duplex DNA by translocating in the 3'-5' direction.</text>
        <dbReference type="EC" id="5.6.2.4"/>
    </reaction>
</comment>
<proteinExistence type="inferred from homology"/>
<keyword evidence="8 15" id="KW-0067">ATP-binding</keyword>
<evidence type="ECO:0000256" key="4">
    <source>
        <dbReference type="ARBA" id="ARBA00022763"/>
    </source>
</evidence>
<dbReference type="Gene3D" id="3.40.50.300">
    <property type="entry name" value="P-loop containing nucleotide triphosphate hydrolases"/>
    <property type="match status" value="2"/>
</dbReference>
<dbReference type="EC" id="5.6.2.4" evidence="13"/>
<dbReference type="InterPro" id="IPR014016">
    <property type="entry name" value="UvrD-like_ATP-bd"/>
</dbReference>
<evidence type="ECO:0000259" key="17">
    <source>
        <dbReference type="PROSITE" id="PS51217"/>
    </source>
</evidence>
<dbReference type="InterPro" id="IPR000212">
    <property type="entry name" value="DNA_helicase_UvrD/REP"/>
</dbReference>
<dbReference type="EMBL" id="MFJR01000012">
    <property type="protein sequence ID" value="OGG26246.1"/>
    <property type="molecule type" value="Genomic_DNA"/>
</dbReference>
<dbReference type="Gene3D" id="1.10.10.160">
    <property type="match status" value="1"/>
</dbReference>
<evidence type="ECO:0000256" key="15">
    <source>
        <dbReference type="PROSITE-ProRule" id="PRU00560"/>
    </source>
</evidence>
<evidence type="ECO:0000256" key="14">
    <source>
        <dbReference type="ARBA" id="ARBA00048988"/>
    </source>
</evidence>
<comment type="caution">
    <text evidence="18">The sequence shown here is derived from an EMBL/GenBank/DDBJ whole genome shotgun (WGS) entry which is preliminary data.</text>
</comment>
<sequence length="996" mass="116129">MTDTKDEKKLNKEQLEAIKYKEGPLLIIAGAGTGKTMVITERIKRFITEGLAKPTEILALTFTDKAAREMEERVDQALPMGLPQMWITTFHAFGDKVLRSEAIQIGLDPGFKLMTEAESIIFFRKNLFKFELNYFRPLGNPNKFIAGMLNHFKRLKDEDTSPTQYLEWVSTFAKATLDKQNQDEKLEVEKYWELANGYQKYEELKVKEGVMDFADLISNTLKLFRLRKNVLNEYQKLFKYILIDEFQDTNFAQNELAILLAGVKKNITVVGDDDQAIYRWRGAAISNIVQFRKKFPKAKLVVLTKNYRSTQEILDHSYLMIQNNNPDRLEVKEKINKRLLSARKIKGEKITLIYTDRVENEADKIGKEIKMILRSDLNSERADPYSYRDFAILVRANDHADPFIRAFQRYGIPYQFLGPGMLFRQSEVKDLIAYLKFLDNLEDSVALFRVLSMSIWNLKTEDLYSLNNFARKMGISLFEALDTLHAIFTEDQNHWSKGKNYHSYLPLLSHSSKKTILRFTKMVKRHLKLIREESAGQILYYFLEDSGLLSRLVDYKTAKEEKAAVNMSKFFDKLKTYEAEQEDASVTAVCDWIDMSLELGESPLAQDFDWINNDAVNILTVHSSKGLEFSVVFMVNLVNQRFPTSKRGEQIPIPDALVKEILPKGDYHLQEERRLFYVGMTRTRDLLYFTTANYYGEGKRERKISPFVAEALGEDNLTMKPFVRQLADQDKQLTLLEWKKSEELPEKPVRQPISYLSYSQIDTFNTCPLQYKYRYQIKIPVPPTAAASFGTSMHLSLQRFYERRKKGEKLNLDQLMKILDEVWIPLGYGTRQYEEKMRKRGLKMLEEFFDKFYDPKIVPANLEYLFKVKITPFLRIGGKIDRVDIHSDGKLEIVDYKTGRKPTNKEIKENLQMTVYTLAVTDRGIYNKKPEEVILSFYFFDAHEKISSTRTQEQLMEAKKILQDTAKNIEESAFQPKVGPWCDFCDYKLICPAWQS</sequence>
<keyword evidence="10" id="KW-0234">DNA repair</keyword>
<name>A0A1F6ANI3_9BACT</name>
<dbReference type="Proteomes" id="UP000176609">
    <property type="component" value="Unassembled WGS sequence"/>
</dbReference>
<comment type="catalytic activity">
    <reaction evidence="14">
        <text>ATP + H2O = ADP + phosphate + H(+)</text>
        <dbReference type="Rhea" id="RHEA:13065"/>
        <dbReference type="ChEBI" id="CHEBI:15377"/>
        <dbReference type="ChEBI" id="CHEBI:15378"/>
        <dbReference type="ChEBI" id="CHEBI:30616"/>
        <dbReference type="ChEBI" id="CHEBI:43474"/>
        <dbReference type="ChEBI" id="CHEBI:456216"/>
        <dbReference type="EC" id="5.6.2.4"/>
    </reaction>
</comment>
<evidence type="ECO:0000256" key="1">
    <source>
        <dbReference type="ARBA" id="ARBA00009922"/>
    </source>
</evidence>
<dbReference type="CDD" id="cd17932">
    <property type="entry name" value="DEXQc_UvrD"/>
    <property type="match status" value="1"/>
</dbReference>
<dbReference type="GO" id="GO:0003677">
    <property type="term" value="F:DNA binding"/>
    <property type="evidence" value="ECO:0007669"/>
    <property type="project" value="UniProtKB-KW"/>
</dbReference>
<dbReference type="PROSITE" id="PS51198">
    <property type="entry name" value="UVRD_HELICASE_ATP_BIND"/>
    <property type="match status" value="1"/>
</dbReference>
<accession>A0A1F6ANI3</accession>
<evidence type="ECO:0000256" key="10">
    <source>
        <dbReference type="ARBA" id="ARBA00023204"/>
    </source>
</evidence>
<dbReference type="GO" id="GO:0000725">
    <property type="term" value="P:recombinational repair"/>
    <property type="evidence" value="ECO:0007669"/>
    <property type="project" value="TreeGrafter"/>
</dbReference>
<evidence type="ECO:0000256" key="9">
    <source>
        <dbReference type="ARBA" id="ARBA00023125"/>
    </source>
</evidence>
<keyword evidence="5 15" id="KW-0378">Hydrolase</keyword>
<evidence type="ECO:0000256" key="2">
    <source>
        <dbReference type="ARBA" id="ARBA00022722"/>
    </source>
</evidence>
<evidence type="ECO:0000256" key="3">
    <source>
        <dbReference type="ARBA" id="ARBA00022741"/>
    </source>
</evidence>
<dbReference type="SUPFAM" id="SSF52980">
    <property type="entry name" value="Restriction endonuclease-like"/>
    <property type="match status" value="1"/>
</dbReference>
<keyword evidence="2" id="KW-0540">Nuclease</keyword>
<dbReference type="Pfam" id="PF12705">
    <property type="entry name" value="PDDEXK_1"/>
    <property type="match status" value="1"/>
</dbReference>
<dbReference type="PANTHER" id="PTHR11070">
    <property type="entry name" value="UVRD / RECB / PCRA DNA HELICASE FAMILY MEMBER"/>
    <property type="match status" value="1"/>
</dbReference>
<keyword evidence="6 15" id="KW-0347">Helicase</keyword>
<gene>
    <name evidence="18" type="ORF">A2960_04690</name>
</gene>
<keyword evidence="4" id="KW-0227">DNA damage</keyword>
<evidence type="ECO:0000259" key="16">
    <source>
        <dbReference type="PROSITE" id="PS51198"/>
    </source>
</evidence>
<comment type="similarity">
    <text evidence="1">Belongs to the helicase family. UvrD subfamily.</text>
</comment>
<dbReference type="Pfam" id="PF00580">
    <property type="entry name" value="UvrD-helicase"/>
    <property type="match status" value="1"/>
</dbReference>